<organism evidence="2 3">
    <name type="scientific">Chamaesiphon minutus (strain ATCC 27169 / PCC 6605)</name>
    <dbReference type="NCBI Taxonomy" id="1173020"/>
    <lineage>
        <taxon>Bacteria</taxon>
        <taxon>Bacillati</taxon>
        <taxon>Cyanobacteriota</taxon>
        <taxon>Cyanophyceae</taxon>
        <taxon>Gomontiellales</taxon>
        <taxon>Chamaesiphonaceae</taxon>
        <taxon>Chamaesiphon</taxon>
    </lineage>
</organism>
<evidence type="ECO:0000259" key="1">
    <source>
        <dbReference type="PROSITE" id="PS50987"/>
    </source>
</evidence>
<dbReference type="Proteomes" id="UP000010366">
    <property type="component" value="Chromosome"/>
</dbReference>
<dbReference type="InterPro" id="IPR001845">
    <property type="entry name" value="HTH_ArsR_DNA-bd_dom"/>
</dbReference>
<dbReference type="eggNOG" id="COG0640">
    <property type="taxonomic scope" value="Bacteria"/>
</dbReference>
<dbReference type="GO" id="GO:0003700">
    <property type="term" value="F:DNA-binding transcription factor activity"/>
    <property type="evidence" value="ECO:0007669"/>
    <property type="project" value="InterPro"/>
</dbReference>
<feature type="domain" description="HTH arsR-type" evidence="1">
    <location>
        <begin position="2"/>
        <end position="89"/>
    </location>
</feature>
<dbReference type="RefSeq" id="WP_015160705.1">
    <property type="nucleotide sequence ID" value="NC_019697.1"/>
</dbReference>
<dbReference type="HOGENOM" id="CLU_2449227_0_0_3"/>
<proteinExistence type="predicted"/>
<gene>
    <name evidence="2" type="ORF">Cha6605_3593</name>
</gene>
<reference evidence="2 3" key="1">
    <citation type="submission" date="2012-05" db="EMBL/GenBank/DDBJ databases">
        <title>Finished chromosome of genome of Chamaesiphon sp. PCC 6605.</title>
        <authorList>
            <consortium name="US DOE Joint Genome Institute"/>
            <person name="Gugger M."/>
            <person name="Coursin T."/>
            <person name="Rippka R."/>
            <person name="Tandeau De Marsac N."/>
            <person name="Huntemann M."/>
            <person name="Wei C.-L."/>
            <person name="Han J."/>
            <person name="Detter J.C."/>
            <person name="Han C."/>
            <person name="Tapia R."/>
            <person name="Chen A."/>
            <person name="Kyrpides N."/>
            <person name="Mavromatis K."/>
            <person name="Markowitz V."/>
            <person name="Szeto E."/>
            <person name="Ivanova N."/>
            <person name="Pagani I."/>
            <person name="Pati A."/>
            <person name="Goodwin L."/>
            <person name="Nordberg H.P."/>
            <person name="Cantor M.N."/>
            <person name="Hua S.X."/>
            <person name="Woyke T."/>
            <person name="Kerfeld C.A."/>
        </authorList>
    </citation>
    <scope>NUCLEOTIDE SEQUENCE [LARGE SCALE GENOMIC DNA]</scope>
    <source>
        <strain evidence="3">ATCC 27169 / PCC 6605</strain>
    </source>
</reference>
<dbReference type="Pfam" id="PF01022">
    <property type="entry name" value="HTH_5"/>
    <property type="match status" value="1"/>
</dbReference>
<evidence type="ECO:0000313" key="2">
    <source>
        <dbReference type="EMBL" id="AFY94579.1"/>
    </source>
</evidence>
<protein>
    <submittedName>
        <fullName evidence="2">Bacterial regulatory protein, arsR family</fullName>
    </submittedName>
</protein>
<sequence length="89" mass="10349">MTFFMDDDRVTLLSLKISRHYRMRMISLLASGELCVGNLAIALHMSDSAVSHQRKTVRALRLVGYRKQNRHVFDLYRTRSEHLAKSTNI</sequence>
<dbReference type="EMBL" id="CP003600">
    <property type="protein sequence ID" value="AFY94579.1"/>
    <property type="molecule type" value="Genomic_DNA"/>
</dbReference>
<keyword evidence="3" id="KW-1185">Reference proteome</keyword>
<dbReference type="Gene3D" id="1.10.10.10">
    <property type="entry name" value="Winged helix-like DNA-binding domain superfamily/Winged helix DNA-binding domain"/>
    <property type="match status" value="1"/>
</dbReference>
<accession>K9UK50</accession>
<evidence type="ECO:0000313" key="3">
    <source>
        <dbReference type="Proteomes" id="UP000010366"/>
    </source>
</evidence>
<dbReference type="SUPFAM" id="SSF46785">
    <property type="entry name" value="Winged helix' DNA-binding domain"/>
    <property type="match status" value="1"/>
</dbReference>
<dbReference type="PROSITE" id="PS50987">
    <property type="entry name" value="HTH_ARSR_2"/>
    <property type="match status" value="1"/>
</dbReference>
<dbReference type="InterPro" id="IPR036390">
    <property type="entry name" value="WH_DNA-bd_sf"/>
</dbReference>
<dbReference type="OrthoDB" id="9794330at2"/>
<dbReference type="InterPro" id="IPR036388">
    <property type="entry name" value="WH-like_DNA-bd_sf"/>
</dbReference>
<dbReference type="AlphaFoldDB" id="K9UK50"/>
<dbReference type="KEGG" id="cmp:Cha6605_3593"/>
<name>K9UK50_CHAP6</name>